<dbReference type="RefSeq" id="WP_097243497.1">
    <property type="nucleotide sequence ID" value="NZ_JAMTCV010000002.1"/>
</dbReference>
<proteinExistence type="predicted"/>
<evidence type="ECO:0008006" key="4">
    <source>
        <dbReference type="Google" id="ProtNLM"/>
    </source>
</evidence>
<keyword evidence="1" id="KW-0732">Signal</keyword>
<dbReference type="Gene3D" id="2.40.10.10">
    <property type="entry name" value="Trypsin-like serine proteases"/>
    <property type="match status" value="2"/>
</dbReference>
<name>A0A285KSR1_9NOCA</name>
<keyword evidence="3" id="KW-1185">Reference proteome</keyword>
<dbReference type="EMBL" id="OBEG01000001">
    <property type="protein sequence ID" value="SNY75702.1"/>
    <property type="molecule type" value="Genomic_DNA"/>
</dbReference>
<reference evidence="2 3" key="1">
    <citation type="submission" date="2017-09" db="EMBL/GenBank/DDBJ databases">
        <authorList>
            <person name="Ehlers B."/>
            <person name="Leendertz F.H."/>
        </authorList>
    </citation>
    <scope>NUCLEOTIDE SEQUENCE [LARGE SCALE GENOMIC DNA]</scope>
    <source>
        <strain evidence="2 3">DSM 45537</strain>
    </source>
</reference>
<dbReference type="InterPro" id="IPR043504">
    <property type="entry name" value="Peptidase_S1_PA_chymotrypsin"/>
</dbReference>
<organism evidence="2 3">
    <name type="scientific">Nocardia amikacinitolerans</name>
    <dbReference type="NCBI Taxonomy" id="756689"/>
    <lineage>
        <taxon>Bacteria</taxon>
        <taxon>Bacillati</taxon>
        <taxon>Actinomycetota</taxon>
        <taxon>Actinomycetes</taxon>
        <taxon>Mycobacteriales</taxon>
        <taxon>Nocardiaceae</taxon>
        <taxon>Nocardia</taxon>
    </lineage>
</organism>
<dbReference type="SUPFAM" id="SSF50494">
    <property type="entry name" value="Trypsin-like serine proteases"/>
    <property type="match status" value="1"/>
</dbReference>
<feature type="signal peptide" evidence="1">
    <location>
        <begin position="1"/>
        <end position="26"/>
    </location>
</feature>
<sequence length="220" mass="23041">MKLETTVSAALCALGLAILPAVEAHADDRVIVGPGTSIGLCTIASVGNDRHGNLVALTAGHCMRVPNQRVSVGGRDVGFFAAWSSKWPSAPFLEDAQLDYAVIQLDPKIVKPTNLTPAGRRVDRITTQLDPKQLLCKYGQVTEHTCGNMLERDGNAVRSWQLVFPGDSGGPAYAGSALVGIASSINLMRIWAPIQFTGISGVLADLAAQGGVGAGFTPIH</sequence>
<dbReference type="Proteomes" id="UP000219565">
    <property type="component" value="Unassembled WGS sequence"/>
</dbReference>
<evidence type="ECO:0000256" key="1">
    <source>
        <dbReference type="SAM" id="SignalP"/>
    </source>
</evidence>
<feature type="chain" id="PRO_5012402645" description="Trypsin-like peptidase domain-containing protein" evidence="1">
    <location>
        <begin position="27"/>
        <end position="220"/>
    </location>
</feature>
<gene>
    <name evidence="2" type="ORF">SAMN04244553_0544</name>
</gene>
<dbReference type="STRING" id="1379680.GCA_001612615_00490"/>
<dbReference type="InterPro" id="IPR009003">
    <property type="entry name" value="Peptidase_S1_PA"/>
</dbReference>
<dbReference type="OrthoDB" id="4536940at2"/>
<accession>A0A285KSR1</accession>
<dbReference type="AlphaFoldDB" id="A0A285KSR1"/>
<evidence type="ECO:0000313" key="2">
    <source>
        <dbReference type="EMBL" id="SNY75702.1"/>
    </source>
</evidence>
<evidence type="ECO:0000313" key="3">
    <source>
        <dbReference type="Proteomes" id="UP000219565"/>
    </source>
</evidence>
<protein>
    <recommendedName>
        <fullName evidence="4">Trypsin-like peptidase domain-containing protein</fullName>
    </recommendedName>
</protein>